<dbReference type="Pfam" id="PF08273">
    <property type="entry name" value="Zn_Ribbon_Prim"/>
    <property type="match status" value="1"/>
</dbReference>
<dbReference type="SMART" id="SM00778">
    <property type="entry name" value="Prim_Zn_Ribbon"/>
    <property type="match status" value="1"/>
</dbReference>
<dbReference type="InterPro" id="IPR055570">
    <property type="entry name" value="DUF7146"/>
</dbReference>
<evidence type="ECO:0000256" key="3">
    <source>
        <dbReference type="ARBA" id="ARBA00022679"/>
    </source>
</evidence>
<evidence type="ECO:0000256" key="2">
    <source>
        <dbReference type="ARBA" id="ARBA00022515"/>
    </source>
</evidence>
<evidence type="ECO:0000256" key="6">
    <source>
        <dbReference type="ARBA" id="ARBA00023163"/>
    </source>
</evidence>
<dbReference type="SUPFAM" id="SSF57783">
    <property type="entry name" value="Zinc beta-ribbon"/>
    <property type="match status" value="1"/>
</dbReference>
<keyword evidence="10" id="KW-1185">Reference proteome</keyword>
<comment type="caution">
    <text evidence="9">The sequence shown here is derived from an EMBL/GenBank/DDBJ whole genome shotgun (WGS) entry which is preliminary data.</text>
</comment>
<evidence type="ECO:0000313" key="9">
    <source>
        <dbReference type="EMBL" id="ODN41369.1"/>
    </source>
</evidence>
<evidence type="ECO:0000259" key="8">
    <source>
        <dbReference type="SMART" id="SM00778"/>
    </source>
</evidence>
<dbReference type="InterPro" id="IPR034154">
    <property type="entry name" value="TOPRIM_DnaG/twinkle"/>
</dbReference>
<keyword evidence="6" id="KW-0804">Transcription</keyword>
<keyword evidence="3" id="KW-0808">Transferase</keyword>
<keyword evidence="5" id="KW-0235">DNA replication</keyword>
<evidence type="ECO:0000256" key="4">
    <source>
        <dbReference type="ARBA" id="ARBA00022695"/>
    </source>
</evidence>
<dbReference type="Gene3D" id="3.90.580.10">
    <property type="entry name" value="Zinc finger, CHC2-type domain"/>
    <property type="match status" value="1"/>
</dbReference>
<dbReference type="InterPro" id="IPR006171">
    <property type="entry name" value="TOPRIM_dom"/>
</dbReference>
<evidence type="ECO:0000256" key="1">
    <source>
        <dbReference type="ARBA" id="ARBA00022478"/>
    </source>
</evidence>
<keyword evidence="1" id="KW-0240">DNA-directed RNA polymerase</keyword>
<gene>
    <name evidence="9" type="ORF">BGC07_16495</name>
</gene>
<sequence length="496" mass="55494">MQHNHSPQGEATPYGVPPSSVSGFLKSSDTGALRNLDVRLFQEAIMNYINAKQVREKAQNQWLCVLSGLAPQLESALKKPGRHVSCPVHHGQDGFRLFKDVNETGGGICNSCGAKSDGFELLKWLNGWSFRETLEQVAAFLGVTSLHNQVDSHKQQPWLQHAQQQLTQQKKQSEQAAFWITQVWNQAQPLGDDAVKRYLQQRRCFTSHVSDCVRFHPALPYFDEEGHRVGEFPAMVCSVQNAAGQIVTLHRTYLTNEGHKAPVEKVKKMMSIPDNLAVAGNAIRLVGPQGSILGIAEGIETALSVYLATGIPTWSAMTATLLKSVQPPKSIRTVIIWADQDRSCAGEEAALILKERLQQQGITVLVMLPDQCLLGDRKSVDWNDVWCQHQHAGFPTKKSLQQHYFQEKQRMAQINMSVIDTEAGKSGECAFCPPHGWQGNPDDYLMLMRERYRDVMFYQRMLVTAKLQKKVKLVIRGPFAQEVQCILGKLNQTIAA</sequence>
<evidence type="ECO:0000313" key="10">
    <source>
        <dbReference type="Proteomes" id="UP000094329"/>
    </source>
</evidence>
<proteinExistence type="predicted"/>
<accession>A0ABX3A5I8</accession>
<dbReference type="InterPro" id="IPR036977">
    <property type="entry name" value="DNA_primase_Znf_CHC2"/>
</dbReference>
<protein>
    <recommendedName>
        <fullName evidence="8">DNA primase/helicase Gp4 N-terminal Bacteriophage T7-like domain-containing protein</fullName>
    </recommendedName>
</protein>
<dbReference type="Proteomes" id="UP000094329">
    <property type="component" value="Unassembled WGS sequence"/>
</dbReference>
<dbReference type="Pfam" id="PF13362">
    <property type="entry name" value="Toprim_3"/>
    <property type="match status" value="1"/>
</dbReference>
<dbReference type="InterPro" id="IPR013237">
    <property type="entry name" value="Phage_T7_Gp4_N"/>
</dbReference>
<evidence type="ECO:0000256" key="7">
    <source>
        <dbReference type="SAM" id="MobiDB-lite"/>
    </source>
</evidence>
<reference evidence="9 10" key="1">
    <citation type="submission" date="2016-08" db="EMBL/GenBank/DDBJ databases">
        <title>Draft genome sequence of Candidatus Piscirickettsia litoralis, from seawater.</title>
        <authorList>
            <person name="Wan X."/>
            <person name="Lee A.J."/>
            <person name="Hou S."/>
            <person name="Donachie S.P."/>
        </authorList>
    </citation>
    <scope>NUCLEOTIDE SEQUENCE [LARGE SCALE GENOMIC DNA]</scope>
    <source>
        <strain evidence="9 10">Y2</strain>
    </source>
</reference>
<feature type="domain" description="DNA primase/helicase Gp4 N-terminal Bacteriophage T7-like" evidence="8">
    <location>
        <begin position="81"/>
        <end position="119"/>
    </location>
</feature>
<name>A0ABX3A5I8_9GAMM</name>
<organism evidence="9 10">
    <name type="scientific">Piscirickettsia litoralis</name>
    <dbReference type="NCBI Taxonomy" id="1891921"/>
    <lineage>
        <taxon>Bacteria</taxon>
        <taxon>Pseudomonadati</taxon>
        <taxon>Pseudomonadota</taxon>
        <taxon>Gammaproteobacteria</taxon>
        <taxon>Thiotrichales</taxon>
        <taxon>Piscirickettsiaceae</taxon>
        <taxon>Piscirickettsia</taxon>
    </lineage>
</organism>
<dbReference type="Pfam" id="PF23639">
    <property type="entry name" value="DUF7146"/>
    <property type="match status" value="1"/>
</dbReference>
<dbReference type="CDD" id="cd01029">
    <property type="entry name" value="TOPRIM_primases"/>
    <property type="match status" value="1"/>
</dbReference>
<keyword evidence="4" id="KW-0548">Nucleotidyltransferase</keyword>
<evidence type="ECO:0000256" key="5">
    <source>
        <dbReference type="ARBA" id="ARBA00022705"/>
    </source>
</evidence>
<keyword evidence="2" id="KW-0639">Primosome</keyword>
<feature type="region of interest" description="Disordered" evidence="7">
    <location>
        <begin position="1"/>
        <end position="20"/>
    </location>
</feature>
<dbReference type="EMBL" id="MDTU01000003">
    <property type="protein sequence ID" value="ODN41369.1"/>
    <property type="molecule type" value="Genomic_DNA"/>
</dbReference>